<proteinExistence type="predicted"/>
<gene>
    <name evidence="1" type="ORF">SV7mr_49500</name>
</gene>
<evidence type="ECO:0000313" key="2">
    <source>
        <dbReference type="Proteomes" id="UP000315003"/>
    </source>
</evidence>
<dbReference type="EMBL" id="CP036272">
    <property type="protein sequence ID" value="QDT62402.1"/>
    <property type="molecule type" value="Genomic_DNA"/>
</dbReference>
<evidence type="ECO:0000313" key="1">
    <source>
        <dbReference type="EMBL" id="QDT62402.1"/>
    </source>
</evidence>
<protein>
    <submittedName>
        <fullName evidence="1">Uncharacterized protein</fullName>
    </submittedName>
</protein>
<dbReference type="AlphaFoldDB" id="A0A517T211"/>
<organism evidence="1 2">
    <name type="scientific">Stieleria bergensis</name>
    <dbReference type="NCBI Taxonomy" id="2528025"/>
    <lineage>
        <taxon>Bacteria</taxon>
        <taxon>Pseudomonadati</taxon>
        <taxon>Planctomycetota</taxon>
        <taxon>Planctomycetia</taxon>
        <taxon>Pirellulales</taxon>
        <taxon>Pirellulaceae</taxon>
        <taxon>Stieleria</taxon>
    </lineage>
</organism>
<reference evidence="1 2" key="1">
    <citation type="submission" date="2019-02" db="EMBL/GenBank/DDBJ databases">
        <title>Deep-cultivation of Planctomycetes and their phenomic and genomic characterization uncovers novel biology.</title>
        <authorList>
            <person name="Wiegand S."/>
            <person name="Jogler M."/>
            <person name="Boedeker C."/>
            <person name="Pinto D."/>
            <person name="Vollmers J."/>
            <person name="Rivas-Marin E."/>
            <person name="Kohn T."/>
            <person name="Peeters S.H."/>
            <person name="Heuer A."/>
            <person name="Rast P."/>
            <person name="Oberbeckmann S."/>
            <person name="Bunk B."/>
            <person name="Jeske O."/>
            <person name="Meyerdierks A."/>
            <person name="Storesund J.E."/>
            <person name="Kallscheuer N."/>
            <person name="Luecker S."/>
            <person name="Lage O.M."/>
            <person name="Pohl T."/>
            <person name="Merkel B.J."/>
            <person name="Hornburger P."/>
            <person name="Mueller R.-W."/>
            <person name="Bruemmer F."/>
            <person name="Labrenz M."/>
            <person name="Spormann A.M."/>
            <person name="Op den Camp H."/>
            <person name="Overmann J."/>
            <person name="Amann R."/>
            <person name="Jetten M.S.M."/>
            <person name="Mascher T."/>
            <person name="Medema M.H."/>
            <person name="Devos D.P."/>
            <person name="Kaster A.-K."/>
            <person name="Ovreas L."/>
            <person name="Rohde M."/>
            <person name="Galperin M.Y."/>
            <person name="Jogler C."/>
        </authorList>
    </citation>
    <scope>NUCLEOTIDE SEQUENCE [LARGE SCALE GENOMIC DNA]</scope>
    <source>
        <strain evidence="1 2">SV_7m_r</strain>
    </source>
</reference>
<keyword evidence="2" id="KW-1185">Reference proteome</keyword>
<sequence>MRFETPQAKFGSNVRVIRSFLFIPTGGQVRPHVAAENMRPLTANMHFIAKVADVLAQSQFHRGSPPWKAVTKN</sequence>
<name>A0A517T211_9BACT</name>
<accession>A0A517T211</accession>
<dbReference type="Proteomes" id="UP000315003">
    <property type="component" value="Chromosome"/>
</dbReference>